<keyword evidence="1 6" id="KW-0489">Methyltransferase</keyword>
<dbReference type="REBASE" id="74476">
    <property type="entry name" value="M.BspM701ORFAP"/>
</dbReference>
<evidence type="ECO:0000256" key="1">
    <source>
        <dbReference type="ARBA" id="ARBA00022603"/>
    </source>
</evidence>
<name>V5YQN7_9BURK</name>
<proteinExistence type="inferred from homology"/>
<accession>V5YQN7</accession>
<comment type="similarity">
    <text evidence="3">Belongs to the N(4)/N(6)-methyltransferase family.</text>
</comment>
<dbReference type="EC" id="2.1.1.-" evidence="3"/>
<dbReference type="Pfam" id="PF01555">
    <property type="entry name" value="N6_N4_Mtase"/>
    <property type="match status" value="1"/>
</dbReference>
<evidence type="ECO:0000259" key="5">
    <source>
        <dbReference type="Pfam" id="PF14338"/>
    </source>
</evidence>
<dbReference type="EMBL" id="AB853026">
    <property type="protein sequence ID" value="BAO19241.1"/>
    <property type="molecule type" value="Genomic_DNA"/>
</dbReference>
<organism evidence="6">
    <name type="scientific">Burkholderia sp. M701</name>
    <dbReference type="NCBI Taxonomy" id="326454"/>
    <lineage>
        <taxon>Bacteria</taxon>
        <taxon>Pseudomonadati</taxon>
        <taxon>Pseudomonadota</taxon>
        <taxon>Betaproteobacteria</taxon>
        <taxon>Burkholderiales</taxon>
        <taxon>Burkholderiaceae</taxon>
        <taxon>Burkholderia</taxon>
    </lineage>
</organism>
<dbReference type="PRINTS" id="PR00508">
    <property type="entry name" value="S21N4MTFRASE"/>
</dbReference>
<dbReference type="Gene3D" id="3.40.50.150">
    <property type="entry name" value="Vaccinia Virus protein VP39"/>
    <property type="match status" value="1"/>
</dbReference>
<dbReference type="InterPro" id="IPR029063">
    <property type="entry name" value="SAM-dependent_MTases_sf"/>
</dbReference>
<geneLocation type="plasmid" evidence="6">
    <name>pM7012</name>
</geneLocation>
<dbReference type="GO" id="GO:0003677">
    <property type="term" value="F:DNA binding"/>
    <property type="evidence" value="ECO:0007669"/>
    <property type="project" value="InterPro"/>
</dbReference>
<keyword evidence="6" id="KW-0614">Plasmid</keyword>
<feature type="domain" description="Restriction system protein Mrr-like N-terminal" evidence="5">
    <location>
        <begin position="6"/>
        <end position="93"/>
    </location>
</feature>
<dbReference type="AlphaFoldDB" id="V5YQN7"/>
<keyword evidence="2" id="KW-0808">Transferase</keyword>
<evidence type="ECO:0000313" key="6">
    <source>
        <dbReference type="EMBL" id="BAO19241.1"/>
    </source>
</evidence>
<protein>
    <recommendedName>
        <fullName evidence="3">Methyltransferase</fullName>
        <ecNumber evidence="3">2.1.1.-</ecNumber>
    </recommendedName>
</protein>
<feature type="domain" description="DNA methylase N-4/N-6" evidence="4">
    <location>
        <begin position="129"/>
        <end position="381"/>
    </location>
</feature>
<dbReference type="Pfam" id="PF14338">
    <property type="entry name" value="Mrr_N"/>
    <property type="match status" value="1"/>
</dbReference>
<evidence type="ECO:0000256" key="3">
    <source>
        <dbReference type="RuleBase" id="RU362026"/>
    </source>
</evidence>
<dbReference type="GO" id="GO:0008170">
    <property type="term" value="F:N-methyltransferase activity"/>
    <property type="evidence" value="ECO:0007669"/>
    <property type="project" value="InterPro"/>
</dbReference>
<dbReference type="SUPFAM" id="SSF53335">
    <property type="entry name" value="S-adenosyl-L-methionine-dependent methyltransferases"/>
    <property type="match status" value="1"/>
</dbReference>
<dbReference type="InterPro" id="IPR002941">
    <property type="entry name" value="DNA_methylase_N4/N6"/>
</dbReference>
<evidence type="ECO:0000259" key="4">
    <source>
        <dbReference type="Pfam" id="PF01555"/>
    </source>
</evidence>
<dbReference type="RefSeq" id="WP_023842781.1">
    <property type="nucleotide sequence ID" value="NC_022995.1"/>
</dbReference>
<reference evidence="6" key="1">
    <citation type="journal article" date="2014" name="Microbiology">
        <title>A 2,4-dichlorophenoxyacetic acid degradation plasmid pM7012 discloses distribution of an unclassified megaplasmid group across bacterial species.</title>
        <authorList>
            <person name="Sakai Y."/>
            <person name="Ogawa N."/>
            <person name="Shimomura Y."/>
            <person name="Fujii T."/>
        </authorList>
    </citation>
    <scope>NUCLEOTIDE SEQUENCE</scope>
    <source>
        <strain evidence="6">M701</strain>
    </source>
</reference>
<sequence>MQYTQQQMIFPLLDALENQGGKTQTRDLYDAVAVKCGLSEEEQSTTVRIGRQNVNVFQRSVRWAQQRARLLGLVNSAGSGEWVLTGKGKDMLRQSAPGIVITIFTTDMGVALWGRAEEAIAHLDDGSCQLFLSSPPYPLLREKQYGNKHANEYIDWLLRIVEGWPKKLARDGSVVLNLGDAWLKDQPYMSLYQERLLVRLEDDLGWKLCQRYAWHNPAKMPAPAEWVTIRRVRVKPSLEQIYWLAPNDEPYADNRQVLVPYSDAMKARIAAGGESGGNRPSGHQLAPGAFGVDNGGAIAPNLLVASNTSSNSAYIRGCREQGLPVHPARFPADIPQHFINLTTRPGDTVADFFFGSGQTGEVAEDLGRNWIGVDCTLDYLYGAANRFPEAKLVRGSINDFRQHGDLF</sequence>
<dbReference type="InterPro" id="IPR025745">
    <property type="entry name" value="Mrr-like_N_dom"/>
</dbReference>
<dbReference type="InterPro" id="IPR001091">
    <property type="entry name" value="RM_Methyltransferase"/>
</dbReference>
<reference evidence="6" key="2">
    <citation type="submission" date="2024-06" db="EMBL/GenBank/DDBJ databases">
        <authorList>
            <person name="Sakai Y."/>
            <person name="Fujii T."/>
        </authorList>
    </citation>
    <scope>NUCLEOTIDE SEQUENCE</scope>
    <source>
        <strain evidence="6">M701</strain>
        <plasmid evidence="6">pM7012</plasmid>
    </source>
</reference>
<evidence type="ECO:0000256" key="2">
    <source>
        <dbReference type="ARBA" id="ARBA00022679"/>
    </source>
</evidence>
<dbReference type="GO" id="GO:0032259">
    <property type="term" value="P:methylation"/>
    <property type="evidence" value="ECO:0007669"/>
    <property type="project" value="UniProtKB-KW"/>
</dbReference>